<dbReference type="InterPro" id="IPR004006">
    <property type="entry name" value="DhaK_dom"/>
</dbReference>
<proteinExistence type="predicted"/>
<evidence type="ECO:0000259" key="1">
    <source>
        <dbReference type="Pfam" id="PF02733"/>
    </source>
</evidence>
<protein>
    <submittedName>
        <fullName evidence="2">Dihydroxyacetone kinase subunit DhaK</fullName>
        <ecNumber evidence="2">2.7.1.121</ecNumber>
    </submittedName>
</protein>
<keyword evidence="2" id="KW-0808">Transferase</keyword>
<dbReference type="RefSeq" id="WP_262653527.1">
    <property type="nucleotide sequence ID" value="NZ_JAOQKE010000002.1"/>
</dbReference>
<feature type="domain" description="DhaK" evidence="1">
    <location>
        <begin position="19"/>
        <end position="54"/>
    </location>
</feature>
<dbReference type="SUPFAM" id="SSF101473">
    <property type="entry name" value="DhaL-like"/>
    <property type="match status" value="1"/>
</dbReference>
<dbReference type="Pfam" id="PF02733">
    <property type="entry name" value="Dak1"/>
    <property type="match status" value="1"/>
</dbReference>
<organism evidence="2 3">
    <name type="scientific">Muricoprocola aceti</name>
    <dbReference type="NCBI Taxonomy" id="2981772"/>
    <lineage>
        <taxon>Bacteria</taxon>
        <taxon>Bacillati</taxon>
        <taxon>Bacillota</taxon>
        <taxon>Clostridia</taxon>
        <taxon>Lachnospirales</taxon>
        <taxon>Lachnospiraceae</taxon>
        <taxon>Muricoprocola</taxon>
    </lineage>
</organism>
<reference evidence="2 3" key="1">
    <citation type="journal article" date="2021" name="ISME Commun">
        <title>Automated analysis of genomic sequences facilitates high-throughput and comprehensive description of bacteria.</title>
        <authorList>
            <person name="Hitch T.C.A."/>
        </authorList>
    </citation>
    <scope>NUCLEOTIDE SEQUENCE [LARGE SCALE GENOMIC DNA]</scope>
    <source>
        <strain evidence="2 3">Sanger_29</strain>
    </source>
</reference>
<dbReference type="InterPro" id="IPR036117">
    <property type="entry name" value="DhaL_dom_sf"/>
</dbReference>
<comment type="caution">
    <text evidence="2">The sequence shown here is derived from an EMBL/GenBank/DDBJ whole genome shotgun (WGS) entry which is preliminary data.</text>
</comment>
<gene>
    <name evidence="2" type="ORF">OCV47_02480</name>
</gene>
<dbReference type="Gene3D" id="3.40.50.10440">
    <property type="entry name" value="Dihydroxyacetone kinase, domain 1"/>
    <property type="match status" value="1"/>
</dbReference>
<name>A0ABT2SIF2_9FIRM</name>
<dbReference type="EC" id="2.7.1.121" evidence="2"/>
<accession>A0ABT2SIF2</accession>
<evidence type="ECO:0000313" key="2">
    <source>
        <dbReference type="EMBL" id="MCU6724231.1"/>
    </source>
</evidence>
<dbReference type="EMBL" id="JAOQKE010000002">
    <property type="protein sequence ID" value="MCU6724231.1"/>
    <property type="molecule type" value="Genomic_DNA"/>
</dbReference>
<dbReference type="SUPFAM" id="SSF82549">
    <property type="entry name" value="DAK1/DegV-like"/>
    <property type="match status" value="1"/>
</dbReference>
<dbReference type="GO" id="GO:0047324">
    <property type="term" value="F:phosphoenolpyruvate-glycerone phosphotransferase activity"/>
    <property type="evidence" value="ECO:0007669"/>
    <property type="project" value="UniProtKB-EC"/>
</dbReference>
<evidence type="ECO:0000313" key="3">
    <source>
        <dbReference type="Proteomes" id="UP001652338"/>
    </source>
</evidence>
<dbReference type="Proteomes" id="UP001652338">
    <property type="component" value="Unassembled WGS sequence"/>
</dbReference>
<keyword evidence="3" id="KW-1185">Reference proteome</keyword>
<sequence length="110" mass="11781">MRIKILQKIGDFNAFSYRGARQNKVALVIGGGSGHEPLFTSYCGAGLAMLNSMGGASGVIFGSLYLEGAKGMDAKAFLTPADLAMMERKSLVNIQKRGGAQAVTRLWWTH</sequence>
<keyword evidence="2" id="KW-0418">Kinase</keyword>